<dbReference type="Proteomes" id="UP000033457">
    <property type="component" value="Chromosome"/>
</dbReference>
<dbReference type="HOGENOM" id="CLU_064674_0_0_11"/>
<dbReference type="Pfam" id="PF13830">
    <property type="entry name" value="DUF4192"/>
    <property type="match status" value="1"/>
</dbReference>
<dbReference type="InterPro" id="IPR025447">
    <property type="entry name" value="DUF4192"/>
</dbReference>
<reference evidence="2 4" key="2">
    <citation type="submission" date="2018-12" db="EMBL/GenBank/DDBJ databases">
        <authorList>
            <consortium name="Pathogen Informatics"/>
        </authorList>
    </citation>
    <scope>NUCLEOTIDE SEQUENCE [LARGE SCALE GENOMIC DNA]</scope>
    <source>
        <strain evidence="2 4">NCTC949</strain>
    </source>
</reference>
<dbReference type="OrthoDB" id="3268175at2"/>
<dbReference type="AlphaFoldDB" id="A0A0F6QZX2"/>
<name>A0A0F6QZX2_9CORY</name>
<organism evidence="1 3">
    <name type="scientific">Corynebacterium kutscheri</name>
    <dbReference type="NCBI Taxonomy" id="35755"/>
    <lineage>
        <taxon>Bacteria</taxon>
        <taxon>Bacillati</taxon>
        <taxon>Actinomycetota</taxon>
        <taxon>Actinomycetes</taxon>
        <taxon>Mycobacteriales</taxon>
        <taxon>Corynebacteriaceae</taxon>
        <taxon>Corynebacterium</taxon>
    </lineage>
</organism>
<dbReference type="EMBL" id="CP011312">
    <property type="protein sequence ID" value="AKE41382.1"/>
    <property type="molecule type" value="Genomic_DNA"/>
</dbReference>
<dbReference type="RefSeq" id="WP_046439640.1">
    <property type="nucleotide sequence ID" value="NZ_CP011312.1"/>
</dbReference>
<dbReference type="EMBL" id="LR134377">
    <property type="protein sequence ID" value="VEH08659.1"/>
    <property type="molecule type" value="Genomic_DNA"/>
</dbReference>
<evidence type="ECO:0000313" key="2">
    <source>
        <dbReference type="EMBL" id="VEH08659.1"/>
    </source>
</evidence>
<dbReference type="KEGG" id="cku:UL82_06080"/>
<accession>A0A0F6QZX2</accession>
<gene>
    <name evidence="2" type="ORF">NCTC949_01781</name>
    <name evidence="1" type="ORF">UL82_06080</name>
</gene>
<dbReference type="Proteomes" id="UP000271380">
    <property type="component" value="Chromosome"/>
</dbReference>
<evidence type="ECO:0008006" key="5">
    <source>
        <dbReference type="Google" id="ProtNLM"/>
    </source>
</evidence>
<evidence type="ECO:0000313" key="3">
    <source>
        <dbReference type="Proteomes" id="UP000033457"/>
    </source>
</evidence>
<evidence type="ECO:0000313" key="4">
    <source>
        <dbReference type="Proteomes" id="UP000271380"/>
    </source>
</evidence>
<sequence>MNTLLILKPGDFLAQLPGILGYYPIESLVLVGLAKPLSNCSVMGPILRIDIAQLAYPDIFRDCLTVVGNDNYVYFGFFISDDKDEIFIDQYIRYLFQYASADAFPLAALWSVVGITEGSEYELRFLSEDAFGYFGQSTPQNPWYSGLVGSIAHAQSTLELTQRGYNIELSAEHVACFFAPDIDDPYSEKLRTIITEQAHRDAENILLRSQKSALSDMKNLYQTIQDYLCTTEPNPPGMIHIQALATLLAQTRLRDSIIDLLYAHPQTSRQLLHATALKTRSIIRSNALALYAAVAINEGVTARVHKALKAAHEETPQHALTRLIGLAYATENGKEIIAQLIEVSRNERENLLFELDSRSTHKGGNPGHAA</sequence>
<reference evidence="1 3" key="1">
    <citation type="journal article" date="2015" name="Genome Announc.">
        <title>Complete Genome Sequence of Corynebacterium kutscheri DSM 20755, a Corynebacterial Type Strain with Remarkably Low G+C Content of Chromosomal DNA.</title>
        <authorList>
            <person name="Ruckert C."/>
            <person name="Albersmeier A."/>
            <person name="Winkler A."/>
            <person name="Tauch A."/>
        </authorList>
    </citation>
    <scope>NUCLEOTIDE SEQUENCE [LARGE SCALE GENOMIC DNA]</scope>
    <source>
        <strain evidence="1 3">DSM 20755</strain>
    </source>
</reference>
<keyword evidence="3" id="KW-1185">Reference proteome</keyword>
<protein>
    <recommendedName>
        <fullName evidence="5">DUF4192 family protein</fullName>
    </recommendedName>
</protein>
<evidence type="ECO:0000313" key="1">
    <source>
        <dbReference type="EMBL" id="AKE41382.1"/>
    </source>
</evidence>
<proteinExistence type="predicted"/>